<keyword evidence="8" id="KW-1185">Reference proteome</keyword>
<evidence type="ECO:0000256" key="1">
    <source>
        <dbReference type="ARBA" id="ARBA00004141"/>
    </source>
</evidence>
<dbReference type="OrthoDB" id="9766267at2"/>
<keyword evidence="2" id="KW-0813">Transport</keyword>
<dbReference type="GO" id="GO:0005886">
    <property type="term" value="C:plasma membrane"/>
    <property type="evidence" value="ECO:0007669"/>
    <property type="project" value="TreeGrafter"/>
</dbReference>
<dbReference type="InterPro" id="IPR001898">
    <property type="entry name" value="SLC13A/DASS"/>
</dbReference>
<dbReference type="Pfam" id="PF00939">
    <property type="entry name" value="Na_sulph_symp"/>
    <property type="match status" value="1"/>
</dbReference>
<dbReference type="PROSITE" id="PS01271">
    <property type="entry name" value="NA_SULFATE"/>
    <property type="match status" value="1"/>
</dbReference>
<dbReference type="PANTHER" id="PTHR10283">
    <property type="entry name" value="SOLUTE CARRIER FAMILY 13 MEMBER"/>
    <property type="match status" value="1"/>
</dbReference>
<sequence length="501" mass="52113">MPDADSASSGPDSYAWRQRAGLVAGPGALALILWLPAPGTLDPAGWRTAGVALLMALWWITEALPIPATALVPVVLFPLLGIGSVSDATTPYANPLIFLFLGGFLIAIAMQRWDLHRRIALRIIAQVGSGPQALVGGFMAACAFLSMWISNTATAMMMLPIGVSMVALARSGKDASQEQVDTFAVVLMLAIAYACNIGGMGTLIGTPPNALLAGFMNESYGIDIGFAQWMGIGLPLVAVGLPLTYVLLTRILFRVDAKAIAGGKDLVQRRLAELGSMTHPERMVAAVFSSVALLWMTRPLLEAWVPGLTDAGIAMAGGLILFVLPADWRTGTFVLDWESAEELPWGVLILFGGGLSLAQAIESTGLATWLGEALGVIGSWPLLLVVVLVTTAIIGLTEITSNTATAAAFLPIMASVAVGIGENPFLLAVPVALAASSAFMLPVATPPNAIVFGSGDVSIPQMARAGILLNLLFVVLIALVTYTLGPLVLGIELGTLPGWAG</sequence>
<organism evidence="7 8">
    <name type="scientific">Longimonas halophila</name>
    <dbReference type="NCBI Taxonomy" id="1469170"/>
    <lineage>
        <taxon>Bacteria</taxon>
        <taxon>Pseudomonadati</taxon>
        <taxon>Rhodothermota</taxon>
        <taxon>Rhodothermia</taxon>
        <taxon>Rhodothermales</taxon>
        <taxon>Salisaetaceae</taxon>
        <taxon>Longimonas</taxon>
    </lineage>
</organism>
<evidence type="ECO:0000256" key="2">
    <source>
        <dbReference type="ARBA" id="ARBA00022448"/>
    </source>
</evidence>
<dbReference type="GO" id="GO:0015141">
    <property type="term" value="F:succinate transmembrane transporter activity"/>
    <property type="evidence" value="ECO:0007669"/>
    <property type="project" value="UniProtKB-ARBA"/>
</dbReference>
<feature type="transmembrane region" description="Helical" evidence="6">
    <location>
        <begin position="226"/>
        <end position="248"/>
    </location>
</feature>
<keyword evidence="5 6" id="KW-0472">Membrane</keyword>
<comment type="caution">
    <text evidence="7">The sequence shown here is derived from an EMBL/GenBank/DDBJ whole genome shotgun (WGS) entry which is preliminary data.</text>
</comment>
<evidence type="ECO:0000256" key="4">
    <source>
        <dbReference type="ARBA" id="ARBA00022989"/>
    </source>
</evidence>
<dbReference type="InterPro" id="IPR031312">
    <property type="entry name" value="Na/sul_symport_CS"/>
</dbReference>
<dbReference type="Proteomes" id="UP000221024">
    <property type="component" value="Unassembled WGS sequence"/>
</dbReference>
<feature type="transmembrane region" description="Helical" evidence="6">
    <location>
        <begin position="403"/>
        <end position="420"/>
    </location>
</feature>
<dbReference type="PANTHER" id="PTHR10283:SF82">
    <property type="entry name" value="SOLUTE CARRIER FAMILY 13 MEMBER 2"/>
    <property type="match status" value="1"/>
</dbReference>
<proteinExistence type="predicted"/>
<keyword evidence="4 6" id="KW-1133">Transmembrane helix</keyword>
<gene>
    <name evidence="7" type="ORF">CRI93_06995</name>
</gene>
<evidence type="ECO:0000256" key="3">
    <source>
        <dbReference type="ARBA" id="ARBA00022692"/>
    </source>
</evidence>
<feature type="transmembrane region" description="Helical" evidence="6">
    <location>
        <begin position="303"/>
        <end position="324"/>
    </location>
</feature>
<dbReference type="AlphaFoldDB" id="A0A2H3NQ55"/>
<keyword evidence="3 6" id="KW-0812">Transmembrane</keyword>
<name>A0A2H3NQ55_9BACT</name>
<feature type="transmembrane region" description="Helical" evidence="6">
    <location>
        <begin position="20"/>
        <end position="38"/>
    </location>
</feature>
<feature type="transmembrane region" description="Helical" evidence="6">
    <location>
        <begin position="183"/>
        <end position="206"/>
    </location>
</feature>
<evidence type="ECO:0000256" key="5">
    <source>
        <dbReference type="ARBA" id="ARBA00023136"/>
    </source>
</evidence>
<feature type="transmembrane region" description="Helical" evidence="6">
    <location>
        <begin position="155"/>
        <end position="171"/>
    </location>
</feature>
<feature type="transmembrane region" description="Helical" evidence="6">
    <location>
        <begin position="465"/>
        <end position="489"/>
    </location>
</feature>
<evidence type="ECO:0000256" key="6">
    <source>
        <dbReference type="SAM" id="Phobius"/>
    </source>
</evidence>
<evidence type="ECO:0000313" key="8">
    <source>
        <dbReference type="Proteomes" id="UP000221024"/>
    </source>
</evidence>
<dbReference type="RefSeq" id="WP_098061910.1">
    <property type="nucleotide sequence ID" value="NZ_PDEP01000005.1"/>
</dbReference>
<dbReference type="CDD" id="cd01115">
    <property type="entry name" value="SLC13_permease"/>
    <property type="match status" value="1"/>
</dbReference>
<feature type="transmembrane region" description="Helical" evidence="6">
    <location>
        <begin position="44"/>
        <end position="61"/>
    </location>
</feature>
<feature type="transmembrane region" description="Helical" evidence="6">
    <location>
        <begin position="131"/>
        <end position="149"/>
    </location>
</feature>
<feature type="transmembrane region" description="Helical" evidence="6">
    <location>
        <begin position="426"/>
        <end position="444"/>
    </location>
</feature>
<reference evidence="7 8" key="1">
    <citation type="submission" date="2017-10" db="EMBL/GenBank/DDBJ databases">
        <title>Draft genome of Longimonas halophila.</title>
        <authorList>
            <person name="Goh K.M."/>
            <person name="Shamsir M.S."/>
            <person name="Lim S.W."/>
        </authorList>
    </citation>
    <scope>NUCLEOTIDE SEQUENCE [LARGE SCALE GENOMIC DNA]</scope>
    <source>
        <strain evidence="7 8">KCTC 42399</strain>
    </source>
</reference>
<protein>
    <submittedName>
        <fullName evidence="7">Anion transporter</fullName>
    </submittedName>
</protein>
<feature type="transmembrane region" description="Helical" evidence="6">
    <location>
        <begin position="373"/>
        <end position="396"/>
    </location>
</feature>
<evidence type="ECO:0000313" key="7">
    <source>
        <dbReference type="EMBL" id="PEN07723.1"/>
    </source>
</evidence>
<comment type="subcellular location">
    <subcellularLocation>
        <location evidence="1">Membrane</location>
        <topology evidence="1">Multi-pass membrane protein</topology>
    </subcellularLocation>
</comment>
<dbReference type="NCBIfam" id="TIGR00785">
    <property type="entry name" value="dass"/>
    <property type="match status" value="1"/>
</dbReference>
<dbReference type="EMBL" id="PDEP01000005">
    <property type="protein sequence ID" value="PEN07723.1"/>
    <property type="molecule type" value="Genomic_DNA"/>
</dbReference>
<feature type="transmembrane region" description="Helical" evidence="6">
    <location>
        <begin position="92"/>
        <end position="110"/>
    </location>
</feature>
<accession>A0A2H3NQ55</accession>